<evidence type="ECO:0000256" key="4">
    <source>
        <dbReference type="RuleBase" id="RU361153"/>
    </source>
</evidence>
<comment type="similarity">
    <text evidence="1 4">Belongs to the glycosyl hydrolase 5 (cellulase A) family.</text>
</comment>
<evidence type="ECO:0000313" key="7">
    <source>
        <dbReference type="EMBL" id="KAF9479439.1"/>
    </source>
</evidence>
<sequence length="434" mass="47807">MGGIRHAFAVLISGLSLLPTILALSYGFPYGSQKVRGVNLGGWLVLEPWITPSLFDNTGDSRIVDEYTFGQYQDKATAQATLQNHWNTWITESDFAAIAAAGLNHVRLPIGYWAFDVSGGEPYIQGQLPYLTKAVTWAGNHGLKVMISTKDEVDINVRSLSIIGAPGSQNGYDNSGQRMSSPTWQTKQSNIDRSHAIITQLGAMFANNVNVVPTIAPLNEPAGYFSSQLLSVTKQYWFDSYGTIRYPFGSSQQSNLAVMIHDAFQPLSYWDNFMPAPNWQGVLIDTHIYQMFSVADNQMSNAQHISTACSQASSLSTSPLWVVVGEWTPAANDCAKYLNGRGVGSRYDGSYPGSTRVGSCTGLTGSASTFSSSYKTFLRQYWEAQVMTFEKGGQGWIQWTWKAENADEWTYQAGLANGWIPQNPTSFKYPTICE</sequence>
<feature type="domain" description="Glycoside hydrolase family 5" evidence="6">
    <location>
        <begin position="77"/>
        <end position="237"/>
    </location>
</feature>
<comment type="caution">
    <text evidence="7">The sequence shown here is derived from an EMBL/GenBank/DDBJ whole genome shotgun (WGS) entry which is preliminary data.</text>
</comment>
<feature type="signal peptide" evidence="5">
    <location>
        <begin position="1"/>
        <end position="23"/>
    </location>
</feature>
<dbReference type="OrthoDB" id="62120at2759"/>
<dbReference type="InterPro" id="IPR001547">
    <property type="entry name" value="Glyco_hydro_5"/>
</dbReference>
<dbReference type="InterPro" id="IPR017853">
    <property type="entry name" value="GH"/>
</dbReference>
<dbReference type="PANTHER" id="PTHR31297">
    <property type="entry name" value="GLUCAN ENDO-1,6-BETA-GLUCOSIDASE B"/>
    <property type="match status" value="1"/>
</dbReference>
<dbReference type="GO" id="GO:0009986">
    <property type="term" value="C:cell surface"/>
    <property type="evidence" value="ECO:0007669"/>
    <property type="project" value="TreeGrafter"/>
</dbReference>
<feature type="chain" id="PRO_5040336597" evidence="5">
    <location>
        <begin position="24"/>
        <end position="434"/>
    </location>
</feature>
<keyword evidence="3 4" id="KW-0326">Glycosidase</keyword>
<evidence type="ECO:0000256" key="5">
    <source>
        <dbReference type="SAM" id="SignalP"/>
    </source>
</evidence>
<keyword evidence="2 4" id="KW-0378">Hydrolase</keyword>
<dbReference type="PANTHER" id="PTHR31297:SF42">
    <property type="entry name" value="GLYCOSIDE HYDROLASE FAMILY 5 DOMAIN-CONTAINING PROTEIN"/>
    <property type="match status" value="1"/>
</dbReference>
<dbReference type="SUPFAM" id="SSF51445">
    <property type="entry name" value="(Trans)glycosidases"/>
    <property type="match status" value="1"/>
</dbReference>
<dbReference type="AlphaFoldDB" id="A0A9P6D0J5"/>
<keyword evidence="8" id="KW-1185">Reference proteome</keyword>
<accession>A0A9P6D0J5</accession>
<dbReference type="GO" id="GO:0009251">
    <property type="term" value="P:glucan catabolic process"/>
    <property type="evidence" value="ECO:0007669"/>
    <property type="project" value="TreeGrafter"/>
</dbReference>
<name>A0A9P6D0J5_9AGAR</name>
<evidence type="ECO:0000256" key="2">
    <source>
        <dbReference type="ARBA" id="ARBA00022801"/>
    </source>
</evidence>
<evidence type="ECO:0000259" key="6">
    <source>
        <dbReference type="Pfam" id="PF00150"/>
    </source>
</evidence>
<reference evidence="7" key="1">
    <citation type="submission" date="2020-11" db="EMBL/GenBank/DDBJ databases">
        <authorList>
            <consortium name="DOE Joint Genome Institute"/>
            <person name="Ahrendt S."/>
            <person name="Riley R."/>
            <person name="Andreopoulos W."/>
            <person name="Labutti K."/>
            <person name="Pangilinan J."/>
            <person name="Ruiz-Duenas F.J."/>
            <person name="Barrasa J.M."/>
            <person name="Sanchez-Garcia M."/>
            <person name="Camarero S."/>
            <person name="Miyauchi S."/>
            <person name="Serrano A."/>
            <person name="Linde D."/>
            <person name="Babiker R."/>
            <person name="Drula E."/>
            <person name="Ayuso-Fernandez I."/>
            <person name="Pacheco R."/>
            <person name="Padilla G."/>
            <person name="Ferreira P."/>
            <person name="Barriuso J."/>
            <person name="Kellner H."/>
            <person name="Castanera R."/>
            <person name="Alfaro M."/>
            <person name="Ramirez L."/>
            <person name="Pisabarro A.G."/>
            <person name="Kuo A."/>
            <person name="Tritt A."/>
            <person name="Lipzen A."/>
            <person name="He G."/>
            <person name="Yan M."/>
            <person name="Ng V."/>
            <person name="Cullen D."/>
            <person name="Martin F."/>
            <person name="Rosso M.-N."/>
            <person name="Henrissat B."/>
            <person name="Hibbett D."/>
            <person name="Martinez A.T."/>
            <person name="Grigoriev I.V."/>
        </authorList>
    </citation>
    <scope>NUCLEOTIDE SEQUENCE</scope>
    <source>
        <strain evidence="7">CIRM-BRFM 674</strain>
    </source>
</reference>
<evidence type="ECO:0000256" key="3">
    <source>
        <dbReference type="ARBA" id="ARBA00023295"/>
    </source>
</evidence>
<dbReference type="InterPro" id="IPR050386">
    <property type="entry name" value="Glycosyl_hydrolase_5"/>
</dbReference>
<proteinExistence type="inferred from homology"/>
<evidence type="ECO:0000256" key="1">
    <source>
        <dbReference type="ARBA" id="ARBA00005641"/>
    </source>
</evidence>
<gene>
    <name evidence="7" type="ORF">BDN70DRAFT_834522</name>
</gene>
<keyword evidence="5" id="KW-0732">Signal</keyword>
<dbReference type="Proteomes" id="UP000807469">
    <property type="component" value="Unassembled WGS sequence"/>
</dbReference>
<dbReference type="GO" id="GO:0005576">
    <property type="term" value="C:extracellular region"/>
    <property type="evidence" value="ECO:0007669"/>
    <property type="project" value="TreeGrafter"/>
</dbReference>
<dbReference type="GO" id="GO:0008422">
    <property type="term" value="F:beta-glucosidase activity"/>
    <property type="evidence" value="ECO:0007669"/>
    <property type="project" value="TreeGrafter"/>
</dbReference>
<organism evidence="7 8">
    <name type="scientific">Pholiota conissans</name>
    <dbReference type="NCBI Taxonomy" id="109636"/>
    <lineage>
        <taxon>Eukaryota</taxon>
        <taxon>Fungi</taxon>
        <taxon>Dikarya</taxon>
        <taxon>Basidiomycota</taxon>
        <taxon>Agaricomycotina</taxon>
        <taxon>Agaricomycetes</taxon>
        <taxon>Agaricomycetidae</taxon>
        <taxon>Agaricales</taxon>
        <taxon>Agaricineae</taxon>
        <taxon>Strophariaceae</taxon>
        <taxon>Pholiota</taxon>
    </lineage>
</organism>
<dbReference type="EMBL" id="MU155213">
    <property type="protein sequence ID" value="KAF9479439.1"/>
    <property type="molecule type" value="Genomic_DNA"/>
</dbReference>
<protein>
    <submittedName>
        <fullName evidence="7">Glycoside hydrolase family 5 protein</fullName>
    </submittedName>
</protein>
<dbReference type="Gene3D" id="3.20.20.80">
    <property type="entry name" value="Glycosidases"/>
    <property type="match status" value="1"/>
</dbReference>
<dbReference type="Pfam" id="PF00150">
    <property type="entry name" value="Cellulase"/>
    <property type="match status" value="1"/>
</dbReference>
<evidence type="ECO:0000313" key="8">
    <source>
        <dbReference type="Proteomes" id="UP000807469"/>
    </source>
</evidence>